<evidence type="ECO:0000256" key="1">
    <source>
        <dbReference type="SAM" id="MobiDB-lite"/>
    </source>
</evidence>
<evidence type="ECO:0000313" key="3">
    <source>
        <dbReference type="Proteomes" id="UP000693981"/>
    </source>
</evidence>
<gene>
    <name evidence="2" type="ORF">PHYBOEH_000488</name>
</gene>
<comment type="caution">
    <text evidence="2">The sequence shown here is derived from an EMBL/GenBank/DDBJ whole genome shotgun (WGS) entry which is preliminary data.</text>
</comment>
<dbReference type="AlphaFoldDB" id="A0A8T1VD74"/>
<accession>A0A8T1VD74</accession>
<reference evidence="2" key="1">
    <citation type="submission" date="2021-02" db="EMBL/GenBank/DDBJ databases">
        <authorList>
            <person name="Palmer J.M."/>
        </authorList>
    </citation>
    <scope>NUCLEOTIDE SEQUENCE</scope>
    <source>
        <strain evidence="2">SCRP23</strain>
    </source>
</reference>
<dbReference type="EMBL" id="JAGDFL010001077">
    <property type="protein sequence ID" value="KAG7378089.1"/>
    <property type="molecule type" value="Genomic_DNA"/>
</dbReference>
<keyword evidence="3" id="KW-1185">Reference proteome</keyword>
<feature type="region of interest" description="Disordered" evidence="1">
    <location>
        <begin position="187"/>
        <end position="225"/>
    </location>
</feature>
<dbReference type="Proteomes" id="UP000693981">
    <property type="component" value="Unassembled WGS sequence"/>
</dbReference>
<organism evidence="2 3">
    <name type="scientific">Phytophthora boehmeriae</name>
    <dbReference type="NCBI Taxonomy" id="109152"/>
    <lineage>
        <taxon>Eukaryota</taxon>
        <taxon>Sar</taxon>
        <taxon>Stramenopiles</taxon>
        <taxon>Oomycota</taxon>
        <taxon>Peronosporomycetes</taxon>
        <taxon>Peronosporales</taxon>
        <taxon>Peronosporaceae</taxon>
        <taxon>Phytophthora</taxon>
    </lineage>
</organism>
<name>A0A8T1VD74_9STRA</name>
<evidence type="ECO:0000313" key="2">
    <source>
        <dbReference type="EMBL" id="KAG7378089.1"/>
    </source>
</evidence>
<sequence length="242" mass="26267">MLPEFTEPFQMSVKPTYRPDATFGFKKHTVDSTSQLICLWQEDMEYNNGVLRTAGEQKLTWETMQAPVKSYAIEANDKYRLAVEQISAAWKLVAKARAPEPVKLDQVAPTLEHDERDNKIEIAASASEHMTTAEPKEVKLVDPHDAEDSEVRKTAATAMKTETAKADVKGYSGDGEEAIVSHGIDQPGVVAEGSNHPTEEAKCTDNGHSSAAVESKPEDAAAANAEAAVLENEAQVNEGTAQ</sequence>
<proteinExistence type="predicted"/>
<protein>
    <submittedName>
        <fullName evidence="2">Uncharacterized protein</fullName>
    </submittedName>
</protein>